<sequence>MNYAQNINWNQRNSSNSIQNQNNRTNLQRTGELLMGPNSQSSNNYQMNTKFGTGNFQQNNTYDIGNNNNKMNQYGSQNQLSDLNGRKQNSYLEQNMYGNYGNKGNNEFMTGFNNNTANPNYNKNSNLNMNNFNNNYNQLQQNLYGNSNTNLLNGNSNQRLMNQKNDYNIKDFRPNNYGQQANYMDQYVNQYKVNQNNPYQSAYSYNPTQNKINNMPFSVEQNPNFNYNKNYSGNEGSLNLDAQKLMDKINKMSANIGQYQYPNNNNMGNNNGNSFNNNYQKQMGINKNPQQQQYSNQFPSPPQNMNNMNHNNQQQQQNQFQYNNFQPTNNFNSKPMNRQLSQTPQRNQQARSDMNSLNRTGDYRNYNNQQQKQNINQNANQIQNPNNTNNFANKQLNQPQNQDQNQIQNQNQNQIQQNRKPPVMPNSGTKRPQNSTSNFDQNPHQPAYSEHNFSKINQYQNQQQHEQQLPSANRHQKNRQNQQNQNQQQQQQMPVGNDEIAAVASGKQKIPEELLQQEQQAKNERMAECPEGCGRSFREGALNAHMKACRKIFQEKRKKFDSAAYRAPDEQQELNALNPNKKKKNNYNPMEAAKLKNQSKGKINSKWKQRSEQFRQAMRSCRKAEDGGQYVPQEPVDDGLTQCPTCGRKFNDTAAKRHMPICAEKAKRGEKVNKVNQRRF</sequence>
<organism evidence="8 9">
    <name type="scientific">Pseudocohnilembus persalinus</name>
    <name type="common">Ciliate</name>
    <dbReference type="NCBI Taxonomy" id="266149"/>
    <lineage>
        <taxon>Eukaryota</taxon>
        <taxon>Sar</taxon>
        <taxon>Alveolata</taxon>
        <taxon>Ciliophora</taxon>
        <taxon>Intramacronucleata</taxon>
        <taxon>Oligohymenophorea</taxon>
        <taxon>Scuticociliatia</taxon>
        <taxon>Philasterida</taxon>
        <taxon>Pseudocohnilembidae</taxon>
        <taxon>Pseudocohnilembus</taxon>
    </lineage>
</organism>
<feature type="region of interest" description="Disordered" evidence="6">
    <location>
        <begin position="380"/>
        <end position="495"/>
    </location>
</feature>
<proteinExistence type="predicted"/>
<dbReference type="InterPro" id="IPR026319">
    <property type="entry name" value="ZC2HC1A/B-like"/>
</dbReference>
<reference evidence="8 9" key="1">
    <citation type="journal article" date="2015" name="Sci. Rep.">
        <title>Genome of the facultative scuticociliatosis pathogen Pseudocohnilembus persalinus provides insight into its virulence through horizontal gene transfer.</title>
        <authorList>
            <person name="Xiong J."/>
            <person name="Wang G."/>
            <person name="Cheng J."/>
            <person name="Tian M."/>
            <person name="Pan X."/>
            <person name="Warren A."/>
            <person name="Jiang C."/>
            <person name="Yuan D."/>
            <person name="Miao W."/>
        </authorList>
    </citation>
    <scope>NUCLEOTIDE SEQUENCE [LARGE SCALE GENOMIC DNA]</scope>
    <source>
        <strain evidence="8">36N120E</strain>
    </source>
</reference>
<feature type="region of interest" description="Disordered" evidence="6">
    <location>
        <begin position="262"/>
        <end position="310"/>
    </location>
</feature>
<dbReference type="InParanoid" id="A0A0V0R3B7"/>
<evidence type="ECO:0000259" key="7">
    <source>
        <dbReference type="PROSITE" id="PS52027"/>
    </source>
</evidence>
<evidence type="ECO:0000256" key="3">
    <source>
        <dbReference type="ARBA" id="ARBA00022771"/>
    </source>
</evidence>
<keyword evidence="1" id="KW-0479">Metal-binding</keyword>
<keyword evidence="3 5" id="KW-0863">Zinc-finger</keyword>
<feature type="compositionally biased region" description="Low complexity" evidence="6">
    <location>
        <begin position="263"/>
        <end position="278"/>
    </location>
</feature>
<gene>
    <name evidence="8" type="ORF">PPERSA_08178</name>
</gene>
<dbReference type="InterPro" id="IPR049899">
    <property type="entry name" value="Znf_C2HC_C3H"/>
</dbReference>
<feature type="compositionally biased region" description="Low complexity" evidence="6">
    <location>
        <begin position="458"/>
        <end position="468"/>
    </location>
</feature>
<evidence type="ECO:0000313" key="8">
    <source>
        <dbReference type="EMBL" id="KRX08975.1"/>
    </source>
</evidence>
<dbReference type="Proteomes" id="UP000054937">
    <property type="component" value="Unassembled WGS sequence"/>
</dbReference>
<keyword evidence="2" id="KW-0677">Repeat</keyword>
<dbReference type="OrthoDB" id="449446at2759"/>
<feature type="compositionally biased region" description="Low complexity" evidence="6">
    <location>
        <begin position="380"/>
        <end position="418"/>
    </location>
</feature>
<comment type="caution">
    <text evidence="8">The sequence shown here is derived from an EMBL/GenBank/DDBJ whole genome shotgun (WGS) entry which is preliminary data.</text>
</comment>
<evidence type="ECO:0000256" key="6">
    <source>
        <dbReference type="SAM" id="MobiDB-lite"/>
    </source>
</evidence>
<accession>A0A0V0R3B7</accession>
<dbReference type="Pfam" id="PF13913">
    <property type="entry name" value="zf-C2HC_2"/>
    <property type="match status" value="2"/>
</dbReference>
<evidence type="ECO:0000256" key="2">
    <source>
        <dbReference type="ARBA" id="ARBA00022737"/>
    </source>
</evidence>
<feature type="compositionally biased region" description="Polar residues" evidence="6">
    <location>
        <begin position="279"/>
        <end position="295"/>
    </location>
</feature>
<feature type="domain" description="C2HC/C3H-type" evidence="7">
    <location>
        <begin position="639"/>
        <end position="668"/>
    </location>
</feature>
<evidence type="ECO:0000256" key="5">
    <source>
        <dbReference type="PROSITE-ProRule" id="PRU01371"/>
    </source>
</evidence>
<feature type="compositionally biased region" description="Polar residues" evidence="6">
    <location>
        <begin position="333"/>
        <end position="359"/>
    </location>
</feature>
<evidence type="ECO:0000256" key="4">
    <source>
        <dbReference type="ARBA" id="ARBA00022833"/>
    </source>
</evidence>
<keyword evidence="4" id="KW-0862">Zinc</keyword>
<feature type="compositionally biased region" description="Low complexity" evidence="6">
    <location>
        <begin position="480"/>
        <end position="492"/>
    </location>
</feature>
<dbReference type="AlphaFoldDB" id="A0A0V0R3B7"/>
<feature type="compositionally biased region" description="Polar residues" evidence="6">
    <location>
        <begin position="426"/>
        <end position="444"/>
    </location>
</feature>
<name>A0A0V0R3B7_PSEPJ</name>
<dbReference type="PROSITE" id="PS52027">
    <property type="entry name" value="ZF_C2HC_C3H"/>
    <property type="match status" value="1"/>
</dbReference>
<dbReference type="EMBL" id="LDAU01000056">
    <property type="protein sequence ID" value="KRX08975.1"/>
    <property type="molecule type" value="Genomic_DNA"/>
</dbReference>
<evidence type="ECO:0000313" key="9">
    <source>
        <dbReference type="Proteomes" id="UP000054937"/>
    </source>
</evidence>
<feature type="region of interest" description="Disordered" evidence="6">
    <location>
        <begin position="324"/>
        <end position="364"/>
    </location>
</feature>
<evidence type="ECO:0000256" key="1">
    <source>
        <dbReference type="ARBA" id="ARBA00022723"/>
    </source>
</evidence>
<keyword evidence="9" id="KW-1185">Reference proteome</keyword>
<feature type="region of interest" description="Disordered" evidence="6">
    <location>
        <begin position="1"/>
        <end position="22"/>
    </location>
</feature>
<dbReference type="GO" id="GO:0008270">
    <property type="term" value="F:zinc ion binding"/>
    <property type="evidence" value="ECO:0007669"/>
    <property type="project" value="UniProtKB-KW"/>
</dbReference>
<dbReference type="PANTHER" id="PTHR13555">
    <property type="entry name" value="C2H2 ZINC FINGER CGI-62-RELATED"/>
    <property type="match status" value="1"/>
</dbReference>
<dbReference type="PANTHER" id="PTHR13555:SF36">
    <property type="entry name" value="ZINC FINGER C2HC DOMAIN-CONTAINING PROTEIN 1B"/>
    <property type="match status" value="1"/>
</dbReference>
<dbReference type="OMA" id="PQNANRN"/>
<protein>
    <recommendedName>
        <fullName evidence="7">C2HC/C3H-type domain-containing protein</fullName>
    </recommendedName>
</protein>